<dbReference type="Proteomes" id="UP001500888">
    <property type="component" value="Unassembled WGS sequence"/>
</dbReference>
<evidence type="ECO:0000313" key="1">
    <source>
        <dbReference type="EMBL" id="GAA3832024.1"/>
    </source>
</evidence>
<proteinExistence type="predicted"/>
<comment type="caution">
    <text evidence="1">The sequence shown here is derived from an EMBL/GenBank/DDBJ whole genome shotgun (WGS) entry which is preliminary data.</text>
</comment>
<protein>
    <submittedName>
        <fullName evidence="1">Uncharacterized protein</fullName>
    </submittedName>
</protein>
<reference evidence="2" key="1">
    <citation type="journal article" date="2019" name="Int. J. Syst. Evol. Microbiol.">
        <title>The Global Catalogue of Microorganisms (GCM) 10K type strain sequencing project: providing services to taxonomists for standard genome sequencing and annotation.</title>
        <authorList>
            <consortium name="The Broad Institute Genomics Platform"/>
            <consortium name="The Broad Institute Genome Sequencing Center for Infectious Disease"/>
            <person name="Wu L."/>
            <person name="Ma J."/>
        </authorList>
    </citation>
    <scope>NUCLEOTIDE SEQUENCE [LARGE SCALE GENOMIC DNA]</scope>
    <source>
        <strain evidence="2">JCM 16908</strain>
    </source>
</reference>
<name>A0ABP7J250_9ACTN</name>
<sequence>MTRGVNEALIVETKTRTPLRAVTDSQHMHGERQRATLRRNRKVVAFMQLTERKTEIVAARAASRPRQFGKHLMVFTAYPKQRIGSIKLIRSASKLSLSLYKR</sequence>
<evidence type="ECO:0000313" key="2">
    <source>
        <dbReference type="Proteomes" id="UP001500888"/>
    </source>
</evidence>
<organism evidence="1 2">
    <name type="scientific">Sphaerisporangium flaviroseum</name>
    <dbReference type="NCBI Taxonomy" id="509199"/>
    <lineage>
        <taxon>Bacteria</taxon>
        <taxon>Bacillati</taxon>
        <taxon>Actinomycetota</taxon>
        <taxon>Actinomycetes</taxon>
        <taxon>Streptosporangiales</taxon>
        <taxon>Streptosporangiaceae</taxon>
        <taxon>Sphaerisporangium</taxon>
    </lineage>
</organism>
<accession>A0ABP7J250</accession>
<keyword evidence="2" id="KW-1185">Reference proteome</keyword>
<dbReference type="EMBL" id="BAAAZR010000031">
    <property type="protein sequence ID" value="GAA3832024.1"/>
    <property type="molecule type" value="Genomic_DNA"/>
</dbReference>
<gene>
    <name evidence="1" type="ORF">GCM10022226_61480</name>
</gene>